<comment type="function">
    <text evidence="8 9">Catalyzes the reversible transfer of the terminal phosphate of ATP to form a long-chain polyphosphate (polyP).</text>
</comment>
<dbReference type="EC" id="2.7.4.1" evidence="8 9"/>
<feature type="compositionally biased region" description="Low complexity" evidence="10">
    <location>
        <begin position="90"/>
        <end position="124"/>
    </location>
</feature>
<keyword evidence="4 8" id="KW-0547">Nucleotide-binding</keyword>
<dbReference type="NCBIfam" id="NF003919">
    <property type="entry name" value="PRK05443.1-4"/>
    <property type="match status" value="1"/>
</dbReference>
<evidence type="ECO:0000256" key="3">
    <source>
        <dbReference type="ARBA" id="ARBA00022723"/>
    </source>
</evidence>
<evidence type="ECO:0000259" key="12">
    <source>
        <dbReference type="Pfam" id="PF13089"/>
    </source>
</evidence>
<dbReference type="EMBL" id="FNHS01000002">
    <property type="protein sequence ID" value="SDM50895.1"/>
    <property type="molecule type" value="Genomic_DNA"/>
</dbReference>
<dbReference type="InterPro" id="IPR003414">
    <property type="entry name" value="PP_kinase"/>
</dbReference>
<comment type="cofactor">
    <cofactor evidence="8">
        <name>Mg(2+)</name>
        <dbReference type="ChEBI" id="CHEBI:18420"/>
    </cofactor>
</comment>
<keyword evidence="7 8" id="KW-0460">Magnesium</keyword>
<feature type="domain" description="Polyphosphate kinase middle" evidence="11">
    <location>
        <begin position="280"/>
        <end position="459"/>
    </location>
</feature>
<feature type="domain" description="Polyphosphate kinase N-terminal" evidence="12">
    <location>
        <begin position="167"/>
        <end position="272"/>
    </location>
</feature>
<evidence type="ECO:0000256" key="9">
    <source>
        <dbReference type="RuleBase" id="RU003800"/>
    </source>
</evidence>
<feature type="binding site" evidence="8">
    <location>
        <position position="748"/>
    </location>
    <ligand>
        <name>ATP</name>
        <dbReference type="ChEBI" id="CHEBI:30616"/>
    </ligand>
</feature>
<dbReference type="GO" id="GO:0005524">
    <property type="term" value="F:ATP binding"/>
    <property type="evidence" value="ECO:0007669"/>
    <property type="project" value="UniProtKB-KW"/>
</dbReference>
<keyword evidence="6 8" id="KW-0067">ATP-binding</keyword>
<dbReference type="GO" id="GO:0009358">
    <property type="term" value="C:polyphosphate kinase complex"/>
    <property type="evidence" value="ECO:0007669"/>
    <property type="project" value="InterPro"/>
</dbReference>
<dbReference type="Pfam" id="PF13090">
    <property type="entry name" value="PP_kinase_C"/>
    <property type="match status" value="1"/>
</dbReference>
<dbReference type="CDD" id="cd09168">
    <property type="entry name" value="PLDc_PaPPK1_C2_like"/>
    <property type="match status" value="1"/>
</dbReference>
<evidence type="ECO:0000313" key="16">
    <source>
        <dbReference type="Proteomes" id="UP000198704"/>
    </source>
</evidence>
<keyword evidence="3 8" id="KW-0479">Metal-binding</keyword>
<evidence type="ECO:0000256" key="1">
    <source>
        <dbReference type="ARBA" id="ARBA00022553"/>
    </source>
</evidence>
<dbReference type="SUPFAM" id="SSF56024">
    <property type="entry name" value="Phospholipase D/nuclease"/>
    <property type="match status" value="2"/>
</dbReference>
<dbReference type="HAMAP" id="MF_00347">
    <property type="entry name" value="Polyphosphate_kinase"/>
    <property type="match status" value="1"/>
</dbReference>
<dbReference type="Pfam" id="PF02503">
    <property type="entry name" value="PP_kinase"/>
    <property type="match status" value="1"/>
</dbReference>
<feature type="binding site" evidence="8">
    <location>
        <position position="561"/>
    </location>
    <ligand>
        <name>Mg(2+)</name>
        <dbReference type="ChEBI" id="CHEBI:18420"/>
    </ligand>
</feature>
<dbReference type="GO" id="GO:0008976">
    <property type="term" value="F:polyphosphate kinase activity"/>
    <property type="evidence" value="ECO:0007669"/>
    <property type="project" value="UniProtKB-UniRule"/>
</dbReference>
<dbReference type="Pfam" id="PF17941">
    <property type="entry name" value="PP_kinase_C_1"/>
    <property type="match status" value="1"/>
</dbReference>
<feature type="region of interest" description="Disordered" evidence="10">
    <location>
        <begin position="1"/>
        <end position="124"/>
    </location>
</feature>
<evidence type="ECO:0000259" key="14">
    <source>
        <dbReference type="Pfam" id="PF17941"/>
    </source>
</evidence>
<feature type="compositionally biased region" description="Low complexity" evidence="10">
    <location>
        <begin position="22"/>
        <end position="82"/>
    </location>
</feature>
<dbReference type="Proteomes" id="UP000198704">
    <property type="component" value="Unassembled WGS sequence"/>
</dbReference>
<evidence type="ECO:0000256" key="10">
    <source>
        <dbReference type="SAM" id="MobiDB-lite"/>
    </source>
</evidence>
<keyword evidence="1 8" id="KW-0597">Phosphoprotein</keyword>
<dbReference type="InterPro" id="IPR036832">
    <property type="entry name" value="PPK_N_dom_sf"/>
</dbReference>
<dbReference type="AlphaFoldDB" id="A0A1G9TUI0"/>
<dbReference type="InterPro" id="IPR041108">
    <property type="entry name" value="PP_kinase_C_1"/>
</dbReference>
<evidence type="ECO:0000256" key="2">
    <source>
        <dbReference type="ARBA" id="ARBA00022679"/>
    </source>
</evidence>
<feature type="binding site" evidence="8">
    <location>
        <position position="205"/>
    </location>
    <ligand>
        <name>ATP</name>
        <dbReference type="ChEBI" id="CHEBI:30616"/>
    </ligand>
</feature>
<reference evidence="16" key="1">
    <citation type="submission" date="2016-10" db="EMBL/GenBank/DDBJ databases">
        <authorList>
            <person name="Varghese N."/>
            <person name="Submissions S."/>
        </authorList>
    </citation>
    <scope>NUCLEOTIDE SEQUENCE [LARGE SCALE GENOMIC DNA]</scope>
    <source>
        <strain evidence="16">BL47</strain>
    </source>
</reference>
<feature type="compositionally biased region" description="Basic and acidic residues" evidence="10">
    <location>
        <begin position="7"/>
        <end position="21"/>
    </location>
</feature>
<evidence type="ECO:0000256" key="6">
    <source>
        <dbReference type="ARBA" id="ARBA00022840"/>
    </source>
</evidence>
<evidence type="ECO:0000259" key="13">
    <source>
        <dbReference type="Pfam" id="PF13090"/>
    </source>
</evidence>
<evidence type="ECO:0000256" key="7">
    <source>
        <dbReference type="ARBA" id="ARBA00022842"/>
    </source>
</evidence>
<dbReference type="GO" id="GO:0046872">
    <property type="term" value="F:metal ion binding"/>
    <property type="evidence" value="ECO:0007669"/>
    <property type="project" value="UniProtKB-KW"/>
</dbReference>
<dbReference type="PANTHER" id="PTHR30218">
    <property type="entry name" value="POLYPHOSPHATE KINASE"/>
    <property type="match status" value="1"/>
</dbReference>
<evidence type="ECO:0000313" key="15">
    <source>
        <dbReference type="EMBL" id="SDM50895.1"/>
    </source>
</evidence>
<dbReference type="RefSeq" id="WP_091713549.1">
    <property type="nucleotide sequence ID" value="NZ_FNHS01000002.1"/>
</dbReference>
<dbReference type="OrthoDB" id="9761456at2"/>
<feature type="binding site" evidence="8">
    <location>
        <position position="531"/>
    </location>
    <ligand>
        <name>Mg(2+)</name>
        <dbReference type="ChEBI" id="CHEBI:18420"/>
    </ligand>
</feature>
<keyword evidence="16" id="KW-1185">Reference proteome</keyword>
<feature type="binding site" evidence="8">
    <location>
        <position position="624"/>
    </location>
    <ligand>
        <name>ATP</name>
        <dbReference type="ChEBI" id="CHEBI:30616"/>
    </ligand>
</feature>
<dbReference type="Gene3D" id="3.30.1840.10">
    <property type="entry name" value="Polyphosphate kinase middle domain"/>
    <property type="match status" value="1"/>
</dbReference>
<dbReference type="GO" id="GO:0006799">
    <property type="term" value="P:polyphosphate biosynthetic process"/>
    <property type="evidence" value="ECO:0007669"/>
    <property type="project" value="UniProtKB-UniRule"/>
</dbReference>
<dbReference type="InterPro" id="IPR025198">
    <property type="entry name" value="PPK_N_dom"/>
</dbReference>
<dbReference type="InterPro" id="IPR025200">
    <property type="entry name" value="PPK_C_dom2"/>
</dbReference>
<dbReference type="InterPro" id="IPR036830">
    <property type="entry name" value="PP_kinase_middle_dom_sf"/>
</dbReference>
<accession>A0A1G9TUI0</accession>
<dbReference type="NCBIfam" id="NF003917">
    <property type="entry name" value="PRK05443.1-1"/>
    <property type="match status" value="1"/>
</dbReference>
<evidence type="ECO:0000256" key="5">
    <source>
        <dbReference type="ARBA" id="ARBA00022777"/>
    </source>
</evidence>
<gene>
    <name evidence="8" type="primary">ppk</name>
    <name evidence="15" type="ORF">SAMN05216360_102293</name>
</gene>
<sequence>MDSTQKPVEREAADEAAEPRRPSAANPISRRAPAARRSPAATAPGATSDAAAAPVAQPRPAVTRARTAAPPAANGPAEAPPTASAPVAQPRPSGSRARTAAATQTAAATGPAEAPPTVSAPAATAAAIPDTTDEWPALAEPEEPRADAARETVLEAGRGLRHTPERFVNRELSWLQFNRRVLEEASNPNHPLLERLRFLSISANNLDEFFMVRVAGLIDQVRAGLTVPSQDGLSPSEQLVRIGAEVSRLAADQQARWRELREELHASDIDIVEPAALTAEQATWLEDYFLTHIFPVLTPLAIDPAHPFPFIPNLGTTIALTLVRPKDGRILRALIRLPGVIDRFVRLPVSDNETAAHLIPIEQVIGMFTGRLFPGYLVKSSGAFRVVRDSDLEIEEEAEDLVLHFETALKQRRRGVVIRLEVEAGMTEDLRGFVADELEIAPDAIFLVEGMLALNELSQVVGIDRPDLKFKPYNPRFPERIRESGGDVFAAIRQKDFIVHHPYESFDSVVQFLAQAARDPNVVAIKQTLYRTSSNSPIVAALAEAAELGKSVTALVELKARFDEEANIRWARNLEKAGAQVVFGFVELKTHAKLSLVVRREGDKLVTYCHVGTGNYHPITARVYTDLSFFTADPAIARDVSRIFNFITGYAEPAELERMAVSPLTAKNKLLEHIEAEVAHAKAGRPAAIWIKCNSLVDAQIIDALYDASEAGVQIDCVVRGICCLRPGIPGLSETIRVKSIVGRFLEHGRIYAFGNGVGLPHPKATVYISSADLMSRNLDRRVEALLPITNPTVHQQVLDQIMLANLLDNRQSWRLLASGGCERIQPADGEEPFNAHKYFMTNPSLSGRGKASKKSSPRALSRRAQRA</sequence>
<feature type="compositionally biased region" description="Basic residues" evidence="10">
    <location>
        <begin position="851"/>
        <end position="868"/>
    </location>
</feature>
<keyword evidence="5 8" id="KW-0418">Kinase</keyword>
<protein>
    <recommendedName>
        <fullName evidence="8 9">Polyphosphate kinase</fullName>
        <ecNumber evidence="8 9">2.7.4.1</ecNumber>
    </recommendedName>
    <alternativeName>
        <fullName evidence="8">ATP-polyphosphate phosphotransferase</fullName>
    </alternativeName>
    <alternativeName>
        <fullName evidence="8">Polyphosphoric acid kinase</fullName>
    </alternativeName>
</protein>
<feature type="active site" description="Phosphohistidine intermediate" evidence="8">
    <location>
        <position position="591"/>
    </location>
</feature>
<evidence type="ECO:0000259" key="11">
    <source>
        <dbReference type="Pfam" id="PF02503"/>
    </source>
</evidence>
<feature type="binding site" evidence="8">
    <location>
        <position position="720"/>
    </location>
    <ligand>
        <name>ATP</name>
        <dbReference type="ChEBI" id="CHEBI:30616"/>
    </ligand>
</feature>
<organism evidence="15 16">
    <name type="scientific">Methylobacterium phyllostachyos</name>
    <dbReference type="NCBI Taxonomy" id="582672"/>
    <lineage>
        <taxon>Bacteria</taxon>
        <taxon>Pseudomonadati</taxon>
        <taxon>Pseudomonadota</taxon>
        <taxon>Alphaproteobacteria</taxon>
        <taxon>Hyphomicrobiales</taxon>
        <taxon>Methylobacteriaceae</taxon>
        <taxon>Methylobacterium</taxon>
    </lineage>
</organism>
<feature type="domain" description="Polyphosphate kinase C-terminal" evidence="14">
    <location>
        <begin position="487"/>
        <end position="652"/>
    </location>
</feature>
<name>A0A1G9TUI0_9HYPH</name>
<feature type="region of interest" description="Disordered" evidence="10">
    <location>
        <begin position="842"/>
        <end position="868"/>
    </location>
</feature>
<evidence type="ECO:0000256" key="8">
    <source>
        <dbReference type="HAMAP-Rule" id="MF_00347"/>
    </source>
</evidence>
<feature type="domain" description="Polyphosphate kinase C-terminal" evidence="13">
    <location>
        <begin position="660"/>
        <end position="836"/>
    </location>
</feature>
<dbReference type="NCBIfam" id="NF003921">
    <property type="entry name" value="PRK05443.2-2"/>
    <property type="match status" value="1"/>
</dbReference>
<comment type="similarity">
    <text evidence="8 9">Belongs to the polyphosphate kinase 1 (PPK1) family.</text>
</comment>
<dbReference type="CDD" id="cd09165">
    <property type="entry name" value="PLDc_PaPPK1_C1_like"/>
    <property type="match status" value="1"/>
</dbReference>
<keyword evidence="2 8" id="KW-0808">Transferase</keyword>
<proteinExistence type="inferred from homology"/>
<dbReference type="STRING" id="582672.SAMN05216360_102293"/>
<comment type="PTM">
    <text evidence="8 9">An intermediate of this reaction is the autophosphorylated ppk in which a phosphate is covalently linked to a histidine residue through a N-P bond.</text>
</comment>
<dbReference type="Gene3D" id="1.20.58.310">
    <property type="entry name" value="Polyphosphate kinase N-terminal domain"/>
    <property type="match status" value="1"/>
</dbReference>
<dbReference type="NCBIfam" id="TIGR03705">
    <property type="entry name" value="poly_P_kin"/>
    <property type="match status" value="1"/>
</dbReference>
<dbReference type="Gene3D" id="3.30.870.10">
    <property type="entry name" value="Endonuclease Chain A"/>
    <property type="match status" value="2"/>
</dbReference>
<dbReference type="NCBIfam" id="NF003918">
    <property type="entry name" value="PRK05443.1-2"/>
    <property type="match status" value="1"/>
</dbReference>
<dbReference type="SUPFAM" id="SSF140356">
    <property type="entry name" value="PPK N-terminal domain-like"/>
    <property type="match status" value="1"/>
</dbReference>
<dbReference type="InterPro" id="IPR024953">
    <property type="entry name" value="PP_kinase_middle"/>
</dbReference>
<evidence type="ECO:0000256" key="4">
    <source>
        <dbReference type="ARBA" id="ARBA00022741"/>
    </source>
</evidence>
<dbReference type="SUPFAM" id="SSF143724">
    <property type="entry name" value="PHP14-like"/>
    <property type="match status" value="1"/>
</dbReference>
<dbReference type="FunFam" id="3.30.870.10:FF:000001">
    <property type="entry name" value="Polyphosphate kinase"/>
    <property type="match status" value="1"/>
</dbReference>
<dbReference type="Pfam" id="PF13089">
    <property type="entry name" value="PP_kinase_N"/>
    <property type="match status" value="1"/>
</dbReference>
<dbReference type="PANTHER" id="PTHR30218:SF0">
    <property type="entry name" value="POLYPHOSPHATE KINASE"/>
    <property type="match status" value="1"/>
</dbReference>
<comment type="catalytic activity">
    <reaction evidence="8 9">
        <text>[phosphate](n) + ATP = [phosphate](n+1) + ADP</text>
        <dbReference type="Rhea" id="RHEA:19573"/>
        <dbReference type="Rhea" id="RHEA-COMP:9859"/>
        <dbReference type="Rhea" id="RHEA-COMP:14280"/>
        <dbReference type="ChEBI" id="CHEBI:16838"/>
        <dbReference type="ChEBI" id="CHEBI:30616"/>
        <dbReference type="ChEBI" id="CHEBI:456216"/>
        <dbReference type="EC" id="2.7.4.1"/>
    </reaction>
</comment>